<keyword evidence="4" id="KW-0812">Transmembrane</keyword>
<dbReference type="SMART" id="SM00323">
    <property type="entry name" value="RasGAP"/>
    <property type="match status" value="1"/>
</dbReference>
<evidence type="ECO:0000256" key="1">
    <source>
        <dbReference type="ARBA" id="ARBA00022468"/>
    </source>
</evidence>
<dbReference type="GeneID" id="25566660"/>
<dbReference type="InterPro" id="IPR008936">
    <property type="entry name" value="Rho_GTPase_activation_prot"/>
</dbReference>
<dbReference type="EMBL" id="GL349469">
    <property type="protein sequence ID" value="KNC51749.1"/>
    <property type="molecule type" value="Genomic_DNA"/>
</dbReference>
<dbReference type="InterPro" id="IPR002909">
    <property type="entry name" value="IPT_dom"/>
</dbReference>
<sequence length="1938" mass="201127">MVNASKPGFEVLGPHISSLTHVAIALPGTCADVAGHLAAGMPLTDPSSLVTFPNTLVLDAAVTEVALCVSTDSGITFTDQVIGGSIPVANDPNALVIETVDPLVTVAGATTVTIGTPSPVDPNAKIAFTSSSCLSDRIGSVALGGPGVVTLSAGFPSGGVFTPCYSTDPASPAPPASWIGQIAVPAQIFVLPAASAAVVGSVAPAAVGVGAPASVVLTRSGSVVAIGCGTCRIGFTLTTCSSEPPVTVAMPAALEQQTIVLPAGLPSAGAYKVCFSTNSGTSWTQQTAVTLTAVAANANAITAVSPAIFAATMTPTLTVSTPFLSPHTFLGVTADPDCSTAGNVVSVSAFSTASSKLTIAPALGIDGTYQVCYSVDGGVSYTTSGETVEVISALSSSITSFTPTVIGSRTTPAINFVNAIVSPKSAIAFIPAAVKDEAGACNQASYRTAVTALSAATNVALGSAFDEVSPTTYALCYTVTLGVASENWVLQTNPSLLTVTVATPTSLTSISPRIVAADALEVLTIGGLVATPTTKFAFSYTTSCATTLDGTTSYPTPSGTVVLASGLTQSGKTARLCYSVDDGVSWQAQGDDLSVAVVRAVPTSLTSMSPLRTGAGTMPAFSFAGTVPLSANVKVGFGIGSCSGTIFGQIDMTTWSSPASAMTWGVPPTPGSSTTYIVCFTVDSTTWVEQTSVGTLQVEVAAANSFSSLVPPNLGVGAVGFTLTHAGGSLPTPTSYLGITTGSCAAAGSFDVLLPFSLAAGGAAVSDTVLNMTRGISAPGAYKLCYSVTGPSSGFVEQTLVSLTGVAAAASDVTDILPKLWLSHVLEPLTLTLDAGFVSTPTTWLGFSHNSSLCEARSGRDGLTGLTHLAGASETLEAGVTDIGTHYVCISVDDGQSWITTAAGTVFVDGASPTSITGLSVGDVDANVISDVRFFGARLSPLTHVSLVNLGFGAEAADAAQMACDDASKRLEDRVLSIVPGANITLIDDGRHSVCYSENGGLSYVAQTSPAATLVVQECSQYSSCGSCRTTPSCAWCLSTSTCVSEAEACPVQAICPTCTPAEFGACPTLSEDPSVPARGVYTGGSVVPFVTTLALDPIDEKLECEFFNPATLRKTRVNATIVSSTKVECVAPPSELKLTAAEVRLYAGAELYTATDAVVNFEYYICEDVAVCDGCYTAERPECGYCMETQTCSASNLCPAPLDWGGSECPTISAVAPTDGLVTGGATITLTGTHFVDVKGMEVVFGSVSVNASFVSTTEYTVVTPRISSSGPVELSLRRRGLEYVPAAGVIFNFLGDPALFPKSPTSNAPMIIGSAVGAVAVVLCILAAILGLVYKRRKDREALLRPPVLTPEIRERIMFGAPPTLSADDRKMAGMLQSFVETVVMDHELIATIGDVTQATEMDKITKAVNMVYESRGLSLSMLLYMVSREVSLALSQSTLFRTNSFATKLFKTFSKMKGLDYLHESIGRQVNLLLLEGVGDVDAIKTKSSGNNALERFALLERCQRVFAAIQATQDAVPIEFRHLFQHVRLRMQSKFPVSSEDLGLYIADSLRDHLDDTSEAYIEGNNCFSDLAALAPHIQSDMSVLGSILGPVQENLANFESTITSLTSQLRKVNHVVDQLRGALDPNSEEAKRFLEEHQRVQNSIAVGGFMFLRFLVPALTAPEAFNMVHELPTPEERKLLVMIGKVLQNLSNGKEFGTKEKHMVQMNDFILENQTAVARLFDTLSTVPASSTPIAQLDRAPVPRRHLESAVVTLFKHARTNRDKIVARLHDHSFGGKQLPAAIMSQRIQAAKVFELVLDQTEQYLNAGAGSTSTDYLNTTEAGPSAAEPKLQSMIKLTDEVFDELIQQDDYTAPETDPLGDLGADNDNGGGVALATLTLTPIVRDDSSSSSNDGSVSPADVSLAPPPPSDSAALLTPAGVKEPPPMISDAVEL</sequence>
<dbReference type="eggNOG" id="KOG3508">
    <property type="taxonomic scope" value="Eukaryota"/>
</dbReference>
<feature type="region of interest" description="Disordered" evidence="3">
    <location>
        <begin position="1889"/>
        <end position="1938"/>
    </location>
</feature>
<dbReference type="PROSITE" id="PS50018">
    <property type="entry name" value="RAS_GTPASE_ACTIV_2"/>
    <property type="match status" value="1"/>
</dbReference>
<dbReference type="SMART" id="SM00429">
    <property type="entry name" value="IPT"/>
    <property type="match status" value="1"/>
</dbReference>
<keyword evidence="4" id="KW-1133">Transmembrane helix</keyword>
<protein>
    <recommendedName>
        <fullName evidence="5">Ras-GAP domain-containing protein</fullName>
    </recommendedName>
</protein>
<dbReference type="SUPFAM" id="SSF81296">
    <property type="entry name" value="E set domains"/>
    <property type="match status" value="1"/>
</dbReference>
<keyword evidence="2" id="KW-0325">Glycoprotein</keyword>
<dbReference type="PANTHER" id="PTHR10194">
    <property type="entry name" value="RAS GTPASE-ACTIVATING PROTEINS"/>
    <property type="match status" value="1"/>
</dbReference>
<keyword evidence="7" id="KW-1185">Reference proteome</keyword>
<dbReference type="InterPro" id="IPR013783">
    <property type="entry name" value="Ig-like_fold"/>
</dbReference>
<proteinExistence type="predicted"/>
<dbReference type="OrthoDB" id="25246at2759"/>
<accession>A0A0L0DHB1</accession>
<evidence type="ECO:0000256" key="4">
    <source>
        <dbReference type="SAM" id="Phobius"/>
    </source>
</evidence>
<evidence type="ECO:0000313" key="7">
    <source>
        <dbReference type="Proteomes" id="UP000054408"/>
    </source>
</evidence>
<dbReference type="Pfam" id="PF01833">
    <property type="entry name" value="TIG"/>
    <property type="match status" value="1"/>
</dbReference>
<dbReference type="InterPro" id="IPR039360">
    <property type="entry name" value="Ras_GTPase"/>
</dbReference>
<dbReference type="GO" id="GO:0005096">
    <property type="term" value="F:GTPase activator activity"/>
    <property type="evidence" value="ECO:0007669"/>
    <property type="project" value="UniProtKB-KW"/>
</dbReference>
<feature type="compositionally biased region" description="Low complexity" evidence="3">
    <location>
        <begin position="1893"/>
        <end position="1908"/>
    </location>
</feature>
<feature type="compositionally biased region" description="Polar residues" evidence="3">
    <location>
        <begin position="1813"/>
        <end position="1827"/>
    </location>
</feature>
<feature type="domain" description="Ras-GAP" evidence="5">
    <location>
        <begin position="1403"/>
        <end position="1697"/>
    </location>
</feature>
<dbReference type="InterPro" id="IPR016201">
    <property type="entry name" value="PSI"/>
</dbReference>
<dbReference type="RefSeq" id="XP_013755877.1">
    <property type="nucleotide sequence ID" value="XM_013900423.1"/>
</dbReference>
<dbReference type="SMART" id="SM00423">
    <property type="entry name" value="PSI"/>
    <property type="match status" value="2"/>
</dbReference>
<reference evidence="6 7" key="1">
    <citation type="submission" date="2010-05" db="EMBL/GenBank/DDBJ databases">
        <title>The Genome Sequence of Thecamonas trahens ATCC 50062.</title>
        <authorList>
            <consortium name="The Broad Institute Genome Sequencing Platform"/>
            <person name="Russ C."/>
            <person name="Cuomo C."/>
            <person name="Shea T."/>
            <person name="Young S.K."/>
            <person name="Zeng Q."/>
            <person name="Koehrsen M."/>
            <person name="Haas B."/>
            <person name="Borodovsky M."/>
            <person name="Guigo R."/>
            <person name="Alvarado L."/>
            <person name="Berlin A."/>
            <person name="Bochicchio J."/>
            <person name="Borenstein D."/>
            <person name="Chapman S."/>
            <person name="Chen Z."/>
            <person name="Freedman E."/>
            <person name="Gellesch M."/>
            <person name="Goldberg J."/>
            <person name="Griggs A."/>
            <person name="Gujja S."/>
            <person name="Heilman E."/>
            <person name="Heiman D."/>
            <person name="Hepburn T."/>
            <person name="Howarth C."/>
            <person name="Jen D."/>
            <person name="Larson L."/>
            <person name="Mehta T."/>
            <person name="Park D."/>
            <person name="Pearson M."/>
            <person name="Roberts A."/>
            <person name="Saif S."/>
            <person name="Shenoy N."/>
            <person name="Sisk P."/>
            <person name="Stolte C."/>
            <person name="Sykes S."/>
            <person name="Thomson T."/>
            <person name="Walk T."/>
            <person name="White J."/>
            <person name="Yandava C."/>
            <person name="Burger G."/>
            <person name="Gray M.W."/>
            <person name="Holland P.W.H."/>
            <person name="King N."/>
            <person name="Lang F.B.F."/>
            <person name="Roger A.J."/>
            <person name="Ruiz-Trillo I."/>
            <person name="Lander E."/>
            <person name="Nusbaum C."/>
        </authorList>
    </citation>
    <scope>NUCLEOTIDE SEQUENCE [LARGE SCALE GENOMIC DNA]</scope>
    <source>
        <strain evidence="6 7">ATCC 50062</strain>
    </source>
</reference>
<feature type="transmembrane region" description="Helical" evidence="4">
    <location>
        <begin position="1312"/>
        <end position="1336"/>
    </location>
</feature>
<evidence type="ECO:0000313" key="6">
    <source>
        <dbReference type="EMBL" id="KNC51749.1"/>
    </source>
</evidence>
<dbReference type="Gene3D" id="2.60.40.10">
    <property type="entry name" value="Immunoglobulins"/>
    <property type="match status" value="2"/>
</dbReference>
<dbReference type="InterPro" id="IPR001936">
    <property type="entry name" value="RasGAP_dom"/>
</dbReference>
<dbReference type="InterPro" id="IPR014756">
    <property type="entry name" value="Ig_E-set"/>
</dbReference>
<evidence type="ECO:0000259" key="5">
    <source>
        <dbReference type="PROSITE" id="PS50018"/>
    </source>
</evidence>
<dbReference type="Pfam" id="PF00616">
    <property type="entry name" value="RasGAP"/>
    <property type="match status" value="1"/>
</dbReference>
<dbReference type="STRING" id="461836.A0A0L0DHB1"/>
<dbReference type="SUPFAM" id="SSF48350">
    <property type="entry name" value="GTPase activation domain, GAP"/>
    <property type="match status" value="2"/>
</dbReference>
<evidence type="ECO:0000256" key="2">
    <source>
        <dbReference type="ARBA" id="ARBA00023180"/>
    </source>
</evidence>
<dbReference type="SUPFAM" id="SSF110296">
    <property type="entry name" value="Oligoxyloglucan reducing end-specific cellobiohydrolase"/>
    <property type="match status" value="1"/>
</dbReference>
<keyword evidence="4" id="KW-0472">Membrane</keyword>
<dbReference type="Proteomes" id="UP000054408">
    <property type="component" value="Unassembled WGS sequence"/>
</dbReference>
<organism evidence="6 7">
    <name type="scientific">Thecamonas trahens ATCC 50062</name>
    <dbReference type="NCBI Taxonomy" id="461836"/>
    <lineage>
        <taxon>Eukaryota</taxon>
        <taxon>Apusozoa</taxon>
        <taxon>Apusomonadida</taxon>
        <taxon>Apusomonadidae</taxon>
        <taxon>Thecamonas</taxon>
    </lineage>
</organism>
<evidence type="ECO:0000256" key="3">
    <source>
        <dbReference type="SAM" id="MobiDB-lite"/>
    </source>
</evidence>
<name>A0A0L0DHB1_THETB</name>
<gene>
    <name evidence="6" type="ORF">AMSG_07818</name>
</gene>
<keyword evidence="1" id="KW-0343">GTPase activation</keyword>
<dbReference type="Gene3D" id="1.10.506.10">
    <property type="entry name" value="GTPase Activation - p120gap, domain 1"/>
    <property type="match status" value="4"/>
</dbReference>
<feature type="region of interest" description="Disordered" evidence="3">
    <location>
        <begin position="1813"/>
        <end position="1835"/>
    </location>
</feature>